<evidence type="ECO:0000313" key="9">
    <source>
        <dbReference type="Proteomes" id="UP000284242"/>
    </source>
</evidence>
<evidence type="ECO:0000313" key="8">
    <source>
        <dbReference type="EMBL" id="RGS69188.1"/>
    </source>
</evidence>
<dbReference type="Proteomes" id="UP000284242">
    <property type="component" value="Unassembled WGS sequence"/>
</dbReference>
<protein>
    <submittedName>
        <fullName evidence="8">DUF87 domain-containing protein</fullName>
    </submittedName>
</protein>
<name>A0A412KKG9_9FIRM</name>
<dbReference type="AlphaFoldDB" id="A0A412KKG9"/>
<keyword evidence="3" id="KW-1003">Cell membrane</keyword>
<dbReference type="GO" id="GO:0005886">
    <property type="term" value="C:plasma membrane"/>
    <property type="evidence" value="ECO:0007669"/>
    <property type="project" value="UniProtKB-SubCell"/>
</dbReference>
<dbReference type="PANTHER" id="PTHR37937">
    <property type="entry name" value="CONJUGATIVE TRANSFER: DNA TRANSPORT"/>
    <property type="match status" value="1"/>
</dbReference>
<evidence type="ECO:0000256" key="1">
    <source>
        <dbReference type="ARBA" id="ARBA00004651"/>
    </source>
</evidence>
<evidence type="ECO:0000256" key="3">
    <source>
        <dbReference type="ARBA" id="ARBA00022475"/>
    </source>
</evidence>
<dbReference type="SUPFAM" id="SSF52540">
    <property type="entry name" value="P-loop containing nucleoside triphosphate hydrolases"/>
    <property type="match status" value="1"/>
</dbReference>
<dbReference type="InterPro" id="IPR051539">
    <property type="entry name" value="T4SS-coupling_protein"/>
</dbReference>
<feature type="transmembrane region" description="Helical" evidence="7">
    <location>
        <begin position="39"/>
        <end position="57"/>
    </location>
</feature>
<evidence type="ECO:0000256" key="7">
    <source>
        <dbReference type="SAM" id="Phobius"/>
    </source>
</evidence>
<evidence type="ECO:0000256" key="6">
    <source>
        <dbReference type="ARBA" id="ARBA00023136"/>
    </source>
</evidence>
<sequence length="603" mass="68551">MKPDLWKWINRIFASGIWLQPFALYGLILFFRKVLHGDVAYLILFILSFLPSIYVWSENQRQAAAGKQDFSIEDVFHDRPSEYTSPLKQQAMYPRINGKLLFDTPQGVVIGKTEEGYFQKKTRYICKPMDKSHYIDGHFLVIGGSGSGKSSSIIIPTLLSTKGIGMFCIDIKGELSWKSRRLDDEDVVVINFQDRNRYGWDALYTLNSKVDVQDQDICECMTDIANSLIPVSAKETDSFWKNSAKSLLVGELIGLYKQKGIHNLSELINEILARDTKELVEELINHATPKATEIKFLSSFHNLAEETLGGIVAQEHEALKVFIDSSIQYSFESNPRQANPTMLEEGKAVFLSIREEKLEAYYNVINLIIAQVFSSLTKRPEGSAPVIVCIDELARLCSRGPIPGLHNNILLTGRSRNITLILVTQSFEALENAYSKSDIQSMVSNCAYLVCLDCRSQDTAKTICSMAGKYKDRETTWSGSGTHRSVSISYREKNILEPSDLAKLVQMDEVILISADFFYSRFKKCSYFKEPVLDAQSRKVQRYNAEAMELEGTEPFSIPALKPIQDEQTTTAYLNRMIKEQAARYLPDIKNKLLFYIKKYTRR</sequence>
<dbReference type="InterPro" id="IPR003688">
    <property type="entry name" value="TraG/VirD4"/>
</dbReference>
<keyword evidence="4 7" id="KW-0812">Transmembrane</keyword>
<dbReference type="PANTHER" id="PTHR37937:SF1">
    <property type="entry name" value="CONJUGATIVE TRANSFER: DNA TRANSPORT"/>
    <property type="match status" value="1"/>
</dbReference>
<dbReference type="Gene3D" id="1.10.8.80">
    <property type="entry name" value="Magnesium chelatase subunit I, C-Terminal domain"/>
    <property type="match status" value="1"/>
</dbReference>
<dbReference type="Gene3D" id="3.40.50.300">
    <property type="entry name" value="P-loop containing nucleotide triphosphate hydrolases"/>
    <property type="match status" value="2"/>
</dbReference>
<evidence type="ECO:0000256" key="4">
    <source>
        <dbReference type="ARBA" id="ARBA00022692"/>
    </source>
</evidence>
<comment type="subcellular location">
    <subcellularLocation>
        <location evidence="1">Cell membrane</location>
        <topology evidence="1">Multi-pass membrane protein</topology>
    </subcellularLocation>
</comment>
<gene>
    <name evidence="8" type="ORF">DWX77_15485</name>
</gene>
<organism evidence="8 9">
    <name type="scientific">Blautia obeum</name>
    <dbReference type="NCBI Taxonomy" id="40520"/>
    <lineage>
        <taxon>Bacteria</taxon>
        <taxon>Bacillati</taxon>
        <taxon>Bacillota</taxon>
        <taxon>Clostridia</taxon>
        <taxon>Lachnospirales</taxon>
        <taxon>Lachnospiraceae</taxon>
        <taxon>Blautia</taxon>
    </lineage>
</organism>
<dbReference type="InterPro" id="IPR027417">
    <property type="entry name" value="P-loop_NTPase"/>
</dbReference>
<comment type="similarity">
    <text evidence="2">Belongs to the VirD4/TraG family.</text>
</comment>
<evidence type="ECO:0000256" key="5">
    <source>
        <dbReference type="ARBA" id="ARBA00022989"/>
    </source>
</evidence>
<dbReference type="Pfam" id="PF02534">
    <property type="entry name" value="T4SS-DNA_transf"/>
    <property type="match status" value="1"/>
</dbReference>
<keyword evidence="5 7" id="KW-1133">Transmembrane helix</keyword>
<dbReference type="EMBL" id="QRVV01000088">
    <property type="protein sequence ID" value="RGS69188.1"/>
    <property type="molecule type" value="Genomic_DNA"/>
</dbReference>
<evidence type="ECO:0000256" key="2">
    <source>
        <dbReference type="ARBA" id="ARBA00008806"/>
    </source>
</evidence>
<accession>A0A412KKG9</accession>
<reference evidence="8 9" key="1">
    <citation type="submission" date="2018-08" db="EMBL/GenBank/DDBJ databases">
        <title>A genome reference for cultivated species of the human gut microbiota.</title>
        <authorList>
            <person name="Zou Y."/>
            <person name="Xue W."/>
            <person name="Luo G."/>
        </authorList>
    </citation>
    <scope>NUCLEOTIDE SEQUENCE [LARGE SCALE GENOMIC DNA]</scope>
    <source>
        <strain evidence="8 9">AF21-24</strain>
    </source>
</reference>
<keyword evidence="6 7" id="KW-0472">Membrane</keyword>
<feature type="transmembrane region" description="Helical" evidence="7">
    <location>
        <begin position="12"/>
        <end position="32"/>
    </location>
</feature>
<dbReference type="CDD" id="cd01127">
    <property type="entry name" value="TrwB_TraG_TraD_VirD4"/>
    <property type="match status" value="1"/>
</dbReference>
<proteinExistence type="inferred from homology"/>
<comment type="caution">
    <text evidence="8">The sequence shown here is derived from an EMBL/GenBank/DDBJ whole genome shotgun (WGS) entry which is preliminary data.</text>
</comment>